<dbReference type="EMBL" id="CP165734">
    <property type="protein sequence ID" value="XDV56853.1"/>
    <property type="molecule type" value="Genomic_DNA"/>
</dbReference>
<evidence type="ECO:0008006" key="2">
    <source>
        <dbReference type="Google" id="ProtNLM"/>
    </source>
</evidence>
<evidence type="ECO:0000313" key="1">
    <source>
        <dbReference type="EMBL" id="XDV56853.1"/>
    </source>
</evidence>
<protein>
    <recommendedName>
        <fullName evidence="2">DUF4167 domain-containing protein</fullName>
    </recommendedName>
</protein>
<proteinExistence type="predicted"/>
<organism evidence="1">
    <name type="scientific">Bradyrhizobium sp. LLZ17</name>
    <dbReference type="NCBI Taxonomy" id="3239388"/>
    <lineage>
        <taxon>Bacteria</taxon>
        <taxon>Pseudomonadati</taxon>
        <taxon>Pseudomonadota</taxon>
        <taxon>Alphaproteobacteria</taxon>
        <taxon>Hyphomicrobiales</taxon>
        <taxon>Nitrobacteraceae</taxon>
        <taxon>Bradyrhizobium</taxon>
    </lineage>
</organism>
<dbReference type="AlphaFoldDB" id="A0AB39XG43"/>
<name>A0AB39XG43_9BRAD</name>
<accession>A0AB39XG43</accession>
<gene>
    <name evidence="1" type="ORF">AB8Z38_30315</name>
</gene>
<reference evidence="1" key="1">
    <citation type="submission" date="2024-08" db="EMBL/GenBank/DDBJ databases">
        <authorList>
            <person name="Chaddad Z."/>
            <person name="Lamrabet M."/>
            <person name="Bouhnik O."/>
            <person name="Alami S."/>
            <person name="Wipf D."/>
            <person name="Courty P.E."/>
            <person name="Missbah El Idrissi M."/>
        </authorList>
    </citation>
    <scope>NUCLEOTIDE SEQUENCE</scope>
    <source>
        <strain evidence="1">LLZ17</strain>
    </source>
</reference>
<dbReference type="RefSeq" id="WP_027520173.1">
    <property type="nucleotide sequence ID" value="NZ_CP165734.1"/>
</dbReference>
<sequence>MKLLNEYLEHALTFERMAAEESNPEVKAQFEQQAKAYRRLAAQRAEKYGLPAPSEPPEEERQV</sequence>